<comment type="caution">
    <text evidence="4">The sequence shown here is derived from an EMBL/GenBank/DDBJ whole genome shotgun (WGS) entry which is preliminary data.</text>
</comment>
<feature type="transmembrane region" description="Helical" evidence="2">
    <location>
        <begin position="248"/>
        <end position="270"/>
    </location>
</feature>
<feature type="transmembrane region" description="Helical" evidence="2">
    <location>
        <begin position="316"/>
        <end position="335"/>
    </location>
</feature>
<dbReference type="PANTHER" id="PTHR22911">
    <property type="entry name" value="ACYL-MALONYL CONDENSING ENZYME-RELATED"/>
    <property type="match status" value="1"/>
</dbReference>
<dbReference type="GO" id="GO:0016020">
    <property type="term" value="C:membrane"/>
    <property type="evidence" value="ECO:0007669"/>
    <property type="project" value="InterPro"/>
</dbReference>
<keyword evidence="2" id="KW-0812">Transmembrane</keyword>
<dbReference type="Proteomes" id="UP001295684">
    <property type="component" value="Unassembled WGS sequence"/>
</dbReference>
<feature type="region of interest" description="Disordered" evidence="1">
    <location>
        <begin position="38"/>
        <end position="57"/>
    </location>
</feature>
<evidence type="ECO:0000259" key="3">
    <source>
        <dbReference type="Pfam" id="PF00892"/>
    </source>
</evidence>
<dbReference type="InterPro" id="IPR000620">
    <property type="entry name" value="EamA_dom"/>
</dbReference>
<feature type="domain" description="EamA" evidence="3">
    <location>
        <begin position="88"/>
        <end position="206"/>
    </location>
</feature>
<feature type="transmembrane region" description="Helical" evidence="2">
    <location>
        <begin position="341"/>
        <end position="359"/>
    </location>
</feature>
<dbReference type="EMBL" id="CAMPGE010015327">
    <property type="protein sequence ID" value="CAI2373960.1"/>
    <property type="molecule type" value="Genomic_DNA"/>
</dbReference>
<proteinExistence type="predicted"/>
<evidence type="ECO:0000256" key="1">
    <source>
        <dbReference type="SAM" id="MobiDB-lite"/>
    </source>
</evidence>
<keyword evidence="5" id="KW-1185">Reference proteome</keyword>
<organism evidence="4 5">
    <name type="scientific">Euplotes crassus</name>
    <dbReference type="NCBI Taxonomy" id="5936"/>
    <lineage>
        <taxon>Eukaryota</taxon>
        <taxon>Sar</taxon>
        <taxon>Alveolata</taxon>
        <taxon>Ciliophora</taxon>
        <taxon>Intramacronucleata</taxon>
        <taxon>Spirotrichea</taxon>
        <taxon>Hypotrichia</taxon>
        <taxon>Euplotida</taxon>
        <taxon>Euplotidae</taxon>
        <taxon>Moneuplotes</taxon>
    </lineage>
</organism>
<sequence>MHGKFDENVNLETFDSPEKNSVPMLEYKKGIDAMNTDDSQLQERKDLEGSVQKESDVRRNENKSNYIIGTLVMVTCVLVLTLKHTLIRMMSFASPYISVYDIIFFRGLVMAIFSSCFSLASKSYKQVPGLPKIALFFIILRSFLGVINYSSESYTVARLPLSKSTLIFSCSAITCALLAWVFLRERFGWTYVICLIGGILGVYVLSMSKEDTHKQGGVSAYFTAIIAVWATGASVVASRQLNIYKVHFSLFGTSNGIHFVVATIICSFIFEDVFHFEMYTGYDIFMLNLHAACGCAFMATYYVATQYMEAIYVGPIRNLEIMFTIFIDIFVFNYSFTGDDILGMSILAICIAILLLVKFI</sequence>
<feature type="transmembrane region" description="Helical" evidence="2">
    <location>
        <begin position="65"/>
        <end position="82"/>
    </location>
</feature>
<evidence type="ECO:0000256" key="2">
    <source>
        <dbReference type="SAM" id="Phobius"/>
    </source>
</evidence>
<dbReference type="InterPro" id="IPR037185">
    <property type="entry name" value="EmrE-like"/>
</dbReference>
<reference evidence="4" key="1">
    <citation type="submission" date="2023-07" db="EMBL/GenBank/DDBJ databases">
        <authorList>
            <consortium name="AG Swart"/>
            <person name="Singh M."/>
            <person name="Singh A."/>
            <person name="Seah K."/>
            <person name="Emmerich C."/>
        </authorList>
    </citation>
    <scope>NUCLEOTIDE SEQUENCE</scope>
    <source>
        <strain evidence="4">DP1</strain>
    </source>
</reference>
<dbReference type="AlphaFoldDB" id="A0AAD1XJU0"/>
<evidence type="ECO:0000313" key="4">
    <source>
        <dbReference type="EMBL" id="CAI2373960.1"/>
    </source>
</evidence>
<feature type="transmembrane region" description="Helical" evidence="2">
    <location>
        <begin position="189"/>
        <end position="206"/>
    </location>
</feature>
<dbReference type="SUPFAM" id="SSF103481">
    <property type="entry name" value="Multidrug resistance efflux transporter EmrE"/>
    <property type="match status" value="2"/>
</dbReference>
<feature type="region of interest" description="Disordered" evidence="1">
    <location>
        <begin position="1"/>
        <end position="20"/>
    </location>
</feature>
<keyword evidence="2" id="KW-0472">Membrane</keyword>
<feature type="transmembrane region" description="Helical" evidence="2">
    <location>
        <begin position="218"/>
        <end position="236"/>
    </location>
</feature>
<evidence type="ECO:0000313" key="5">
    <source>
        <dbReference type="Proteomes" id="UP001295684"/>
    </source>
</evidence>
<keyword evidence="2" id="KW-1133">Transmembrane helix</keyword>
<gene>
    <name evidence="4" type="ORF">ECRASSUSDP1_LOCUS15309</name>
</gene>
<feature type="transmembrane region" description="Helical" evidence="2">
    <location>
        <begin position="163"/>
        <end position="182"/>
    </location>
</feature>
<name>A0AAD1XJU0_EUPCR</name>
<feature type="compositionally biased region" description="Basic and acidic residues" evidence="1">
    <location>
        <begin position="41"/>
        <end position="57"/>
    </location>
</feature>
<feature type="transmembrane region" description="Helical" evidence="2">
    <location>
        <begin position="102"/>
        <end position="121"/>
    </location>
</feature>
<protein>
    <recommendedName>
        <fullName evidence="3">EamA domain-containing protein</fullName>
    </recommendedName>
</protein>
<accession>A0AAD1XJU0</accession>
<feature type="transmembrane region" description="Helical" evidence="2">
    <location>
        <begin position="133"/>
        <end position="151"/>
    </location>
</feature>
<dbReference type="Pfam" id="PF00892">
    <property type="entry name" value="EamA"/>
    <property type="match status" value="1"/>
</dbReference>
<feature type="transmembrane region" description="Helical" evidence="2">
    <location>
        <begin position="282"/>
        <end position="304"/>
    </location>
</feature>